<dbReference type="PANTHER" id="PTHR37293">
    <property type="entry name" value="PHAGE REPLICATION PROTEIN-RELATED"/>
    <property type="match status" value="1"/>
</dbReference>
<dbReference type="GeneID" id="77846465"/>
<comment type="similarity">
    <text evidence="1">Belongs to the DnaB/DnaD family.</text>
</comment>
<sequence length="305" mass="35295">MSGQNKRYFWLKLKDDFFSQKEIKMLRRIAGGDTYTIIYLKMLLLSLKNDGKIYFDGIADNFVEEIALDIDEDVENTHITFNYLKQKGLIEFDDHELEMSNIASMIGSETESARRVRKHREQKALQSNTNVTTKKQLGNTEKEIETELELEKDIDIEKDKETDTEKERVGVVFDKYTELGFGAINAFKAEQLSEWLKTFEHEVVVKSLEVASNNNKATMNYVNGILNNWKQRGLTTMEKVEAEEKRKQVEQMKPSYQQRRREKPGEVTPSWMKVEKKEEAASGPAKTAGEDPEIQKMIAEFRNGG</sequence>
<reference evidence="5 6" key="2">
    <citation type="submission" date="2022-12" db="EMBL/GenBank/DDBJ databases">
        <title>Genome analysis and biological profiling of marine Salinicoccus roseus MOSEL-ME25.</title>
        <authorList>
            <person name="Mirza F.T."/>
            <person name="Xie Y."/>
            <person name="Shinwari Z.K."/>
        </authorList>
    </citation>
    <scope>NUCLEOTIDE SEQUENCE [LARGE SCALE GENOMIC DNA]</scope>
    <source>
        <strain evidence="5 6">MOSEL-ME25</strain>
    </source>
</reference>
<dbReference type="InterPro" id="IPR010056">
    <property type="entry name" value="Phage_rep_org__N"/>
</dbReference>
<dbReference type="SUPFAM" id="SSF158499">
    <property type="entry name" value="DnaD domain-like"/>
    <property type="match status" value="1"/>
</dbReference>
<dbReference type="Pfam" id="PF09681">
    <property type="entry name" value="Phage_rep_org_N"/>
    <property type="match status" value="1"/>
</dbReference>
<feature type="domain" description="DnaB/C C-terminal" evidence="3">
    <location>
        <begin position="181"/>
        <end position="243"/>
    </location>
</feature>
<dbReference type="InterPro" id="IPR006343">
    <property type="entry name" value="DnaB/C_C"/>
</dbReference>
<proteinExistence type="inferred from homology"/>
<evidence type="ECO:0000259" key="4">
    <source>
        <dbReference type="Pfam" id="PF09681"/>
    </source>
</evidence>
<evidence type="ECO:0000313" key="5">
    <source>
        <dbReference type="EMBL" id="MDB0581212.1"/>
    </source>
</evidence>
<feature type="region of interest" description="Disordered" evidence="2">
    <location>
        <begin position="245"/>
        <end position="294"/>
    </location>
</feature>
<dbReference type="EMBL" id="JABEVU030000001">
    <property type="protein sequence ID" value="MDB0581212.1"/>
    <property type="molecule type" value="Genomic_DNA"/>
</dbReference>
<dbReference type="InterPro" id="IPR034829">
    <property type="entry name" value="DnaD-like_sf"/>
</dbReference>
<feature type="domain" description="Phage replisome organiser N-terminal" evidence="4">
    <location>
        <begin position="10"/>
        <end position="123"/>
    </location>
</feature>
<dbReference type="Gene3D" id="1.10.10.630">
    <property type="entry name" value="DnaD domain-like"/>
    <property type="match status" value="1"/>
</dbReference>
<comment type="caution">
    <text evidence="5">The sequence shown here is derived from an EMBL/GenBank/DDBJ whole genome shotgun (WGS) entry which is preliminary data.</text>
</comment>
<reference evidence="6" key="1">
    <citation type="submission" date="2020-04" db="EMBL/GenBank/DDBJ databases">
        <title>Genome analysis and biological profiling of marine Cellulosimicrobium funkei MOSEL-ME6.</title>
        <authorList>
            <person name="Tanveer F."/>
            <person name="Xie Y."/>
            <person name="Shinwari Z.K."/>
        </authorList>
    </citation>
    <scope>NUCLEOTIDE SEQUENCE [LARGE SCALE GENOMIC DNA]</scope>
    <source>
        <strain evidence="6">MOSEL-ME25</strain>
    </source>
</reference>
<dbReference type="Pfam" id="PF07261">
    <property type="entry name" value="DnaB_2"/>
    <property type="match status" value="1"/>
</dbReference>
<accession>A0ABT4YKH0</accession>
<evidence type="ECO:0000256" key="1">
    <source>
        <dbReference type="ARBA" id="ARBA00093462"/>
    </source>
</evidence>
<evidence type="ECO:0000259" key="3">
    <source>
        <dbReference type="Pfam" id="PF07261"/>
    </source>
</evidence>
<evidence type="ECO:0000256" key="2">
    <source>
        <dbReference type="SAM" id="MobiDB-lite"/>
    </source>
</evidence>
<keyword evidence="6" id="KW-1185">Reference proteome</keyword>
<gene>
    <name evidence="5" type="ORF">F7P68_0011835</name>
</gene>
<protein>
    <submittedName>
        <fullName evidence="5">Phage replisome organizer N-terminal domain-containing protein</fullName>
    </submittedName>
</protein>
<dbReference type="NCBIfam" id="TIGR01446">
    <property type="entry name" value="DnaD_dom"/>
    <property type="match status" value="1"/>
</dbReference>
<organism evidence="5 6">
    <name type="scientific">Salinicoccus roseus</name>
    <dbReference type="NCBI Taxonomy" id="45670"/>
    <lineage>
        <taxon>Bacteria</taxon>
        <taxon>Bacillati</taxon>
        <taxon>Bacillota</taxon>
        <taxon>Bacilli</taxon>
        <taxon>Bacillales</taxon>
        <taxon>Staphylococcaceae</taxon>
        <taxon>Salinicoccus</taxon>
    </lineage>
</organism>
<dbReference type="Proteomes" id="UP000527860">
    <property type="component" value="Unassembled WGS sequence"/>
</dbReference>
<evidence type="ECO:0000313" key="6">
    <source>
        <dbReference type="Proteomes" id="UP000527860"/>
    </source>
</evidence>
<name>A0ABT4YKH0_9STAP</name>
<dbReference type="RefSeq" id="WP_052443753.1">
    <property type="nucleotide sequence ID" value="NZ_JABEVU030000001.1"/>
</dbReference>
<dbReference type="InterPro" id="IPR053162">
    <property type="entry name" value="DnaD"/>
</dbReference>
<dbReference type="PANTHER" id="PTHR37293:SF5">
    <property type="entry name" value="DNA REPLICATION PROTEIN"/>
    <property type="match status" value="1"/>
</dbReference>
<dbReference type="NCBIfam" id="TIGR01714">
    <property type="entry name" value="phage_rep_org_N"/>
    <property type="match status" value="1"/>
</dbReference>